<feature type="transmembrane region" description="Helical" evidence="1">
    <location>
        <begin position="100"/>
        <end position="121"/>
    </location>
</feature>
<keyword evidence="1" id="KW-0472">Membrane</keyword>
<feature type="transmembrane region" description="Helical" evidence="1">
    <location>
        <begin position="63"/>
        <end position="88"/>
    </location>
</feature>
<evidence type="ECO:0000313" key="3">
    <source>
        <dbReference type="Proteomes" id="UP001232584"/>
    </source>
</evidence>
<feature type="transmembrane region" description="Helical" evidence="1">
    <location>
        <begin position="127"/>
        <end position="149"/>
    </location>
</feature>
<reference evidence="2 3" key="1">
    <citation type="submission" date="2023-07" db="EMBL/GenBank/DDBJ databases">
        <title>Genomic Encyclopedia of Type Strains, Phase IV (KMG-IV): sequencing the most valuable type-strain genomes for metagenomic binning, comparative biology and taxonomic classification.</title>
        <authorList>
            <person name="Goeker M."/>
        </authorList>
    </citation>
    <scope>NUCLEOTIDE SEQUENCE [LARGE SCALE GENOMIC DNA]</scope>
    <source>
        <strain evidence="2 3">DSM 15049</strain>
    </source>
</reference>
<feature type="transmembrane region" description="Helical" evidence="1">
    <location>
        <begin position="156"/>
        <end position="178"/>
    </location>
</feature>
<dbReference type="Proteomes" id="UP001232584">
    <property type="component" value="Unassembled WGS sequence"/>
</dbReference>
<keyword evidence="1" id="KW-1133">Transmembrane helix</keyword>
<gene>
    <name evidence="2" type="ORF">QOZ92_001092</name>
</gene>
<organism evidence="2 3">
    <name type="scientific">Paraclostridium ghonii</name>
    <dbReference type="NCBI Taxonomy" id="29358"/>
    <lineage>
        <taxon>Bacteria</taxon>
        <taxon>Bacillati</taxon>
        <taxon>Bacillota</taxon>
        <taxon>Clostridia</taxon>
        <taxon>Peptostreptococcales</taxon>
        <taxon>Peptostreptococcaceae</taxon>
        <taxon>Paraclostridium</taxon>
    </lineage>
</organism>
<evidence type="ECO:0000256" key="1">
    <source>
        <dbReference type="SAM" id="Phobius"/>
    </source>
</evidence>
<proteinExistence type="predicted"/>
<protein>
    <submittedName>
        <fullName evidence="2">ABC-2 type transport system permease protein</fullName>
    </submittedName>
</protein>
<comment type="caution">
    <text evidence="2">The sequence shown here is derived from an EMBL/GenBank/DDBJ whole genome shotgun (WGS) entry which is preliminary data.</text>
</comment>
<dbReference type="EMBL" id="JAUSWG010000003">
    <property type="protein sequence ID" value="MDQ0555979.1"/>
    <property type="molecule type" value="Genomic_DNA"/>
</dbReference>
<keyword evidence="1" id="KW-0812">Transmembrane</keyword>
<evidence type="ECO:0000313" key="2">
    <source>
        <dbReference type="EMBL" id="MDQ0555979.1"/>
    </source>
</evidence>
<keyword evidence="3" id="KW-1185">Reference proteome</keyword>
<feature type="transmembrane region" description="Helical" evidence="1">
    <location>
        <begin position="184"/>
        <end position="201"/>
    </location>
</feature>
<name>A0ABU0MZE3_9FIRM</name>
<sequence>MLIIITVCFINNGNIAETLSLNIIPYFVLSNGCFVTASEFTNNTDKIIFTGIYNRKDILISKLSYLIISSIISLILAISSLYITSFFIDISRLNSTFIMSALKVTLLYTFTVGSFMILVSIISRSSIFTGIITYILFFDLTFTILGSIVGGTKDKLILNLIQFNPLYLSELGFTVFHYNLNQSISMFISGIFFFALACFILDRIDI</sequence>
<accession>A0ABU0MZE3</accession>